<feature type="compositionally biased region" description="Basic and acidic residues" evidence="1">
    <location>
        <begin position="2187"/>
        <end position="2200"/>
    </location>
</feature>
<dbReference type="GO" id="GO:0015074">
    <property type="term" value="P:DNA integration"/>
    <property type="evidence" value="ECO:0007669"/>
    <property type="project" value="InterPro"/>
</dbReference>
<evidence type="ECO:0000313" key="4">
    <source>
        <dbReference type="EMBL" id="CAL4788791.1"/>
    </source>
</evidence>
<evidence type="ECO:0000313" key="5">
    <source>
        <dbReference type="Proteomes" id="UP001152797"/>
    </source>
</evidence>
<dbReference type="Gene3D" id="3.30.420.10">
    <property type="entry name" value="Ribonuclease H-like superfamily/Ribonuclease H"/>
    <property type="match status" value="1"/>
</dbReference>
<protein>
    <submittedName>
        <fullName evidence="4">Transposon Ty4-J Gag-Pol polyprotein</fullName>
    </submittedName>
</protein>
<dbReference type="InterPro" id="IPR012337">
    <property type="entry name" value="RNaseH-like_sf"/>
</dbReference>
<feature type="region of interest" description="Disordered" evidence="1">
    <location>
        <begin position="742"/>
        <end position="785"/>
    </location>
</feature>
<dbReference type="InterPro" id="IPR046768">
    <property type="entry name" value="ExoX-like_C"/>
</dbReference>
<dbReference type="Pfam" id="PF20600">
    <property type="entry name" value="ExoX-like_C"/>
    <property type="match status" value="1"/>
</dbReference>
<dbReference type="Proteomes" id="UP001152797">
    <property type="component" value="Unassembled WGS sequence"/>
</dbReference>
<reference evidence="3" key="1">
    <citation type="submission" date="2022-10" db="EMBL/GenBank/DDBJ databases">
        <authorList>
            <person name="Chen Y."/>
            <person name="Dougan E. K."/>
            <person name="Chan C."/>
            <person name="Rhodes N."/>
            <person name="Thang M."/>
        </authorList>
    </citation>
    <scope>NUCLEOTIDE SEQUENCE</scope>
</reference>
<comment type="caution">
    <text evidence="3">The sequence shown here is derived from an EMBL/GenBank/DDBJ whole genome shotgun (WGS) entry which is preliminary data.</text>
</comment>
<dbReference type="EMBL" id="CAMXCT020002946">
    <property type="protein sequence ID" value="CAL1154854.1"/>
    <property type="molecule type" value="Genomic_DNA"/>
</dbReference>
<evidence type="ECO:0000256" key="1">
    <source>
        <dbReference type="SAM" id="MobiDB-lite"/>
    </source>
</evidence>
<evidence type="ECO:0000313" key="3">
    <source>
        <dbReference type="EMBL" id="CAI4001479.1"/>
    </source>
</evidence>
<feature type="compositionally biased region" description="Polar residues" evidence="1">
    <location>
        <begin position="2216"/>
        <end position="2226"/>
    </location>
</feature>
<feature type="compositionally biased region" description="Basic and acidic residues" evidence="1">
    <location>
        <begin position="502"/>
        <end position="518"/>
    </location>
</feature>
<organism evidence="3">
    <name type="scientific">Cladocopium goreaui</name>
    <dbReference type="NCBI Taxonomy" id="2562237"/>
    <lineage>
        <taxon>Eukaryota</taxon>
        <taxon>Sar</taxon>
        <taxon>Alveolata</taxon>
        <taxon>Dinophyceae</taxon>
        <taxon>Suessiales</taxon>
        <taxon>Symbiodiniaceae</taxon>
        <taxon>Cladocopium</taxon>
    </lineage>
</organism>
<dbReference type="InterPro" id="IPR036397">
    <property type="entry name" value="RNaseH_sf"/>
</dbReference>
<feature type="compositionally biased region" description="Acidic residues" evidence="1">
    <location>
        <begin position="1211"/>
        <end position="1234"/>
    </location>
</feature>
<feature type="compositionally biased region" description="Acidic residues" evidence="1">
    <location>
        <begin position="1180"/>
        <end position="1198"/>
    </location>
</feature>
<feature type="compositionally biased region" description="Polar residues" evidence="1">
    <location>
        <begin position="2236"/>
        <end position="2248"/>
    </location>
</feature>
<feature type="region of interest" description="Disordered" evidence="1">
    <location>
        <begin position="1116"/>
        <end position="1257"/>
    </location>
</feature>
<sequence>MPLQSFSRPDPSASAPDLAHFGLSPSLRGVVRSPICSDVSPFASDFAHSDLASSSRQPAQMASLLPVLGRRLELSGKTMCHVALWIVHTFHFFKLVAGAFATSLQNFDYTLVAKVKDWKAPTPMALDNLKYGNFRPTTVVPEARSLPGYGGQVEEWANYKFQVQAIEMKESQMSEAERKKLGGLALRLTERLQGPALQIAKTLGIEELAKPDGVTKLMNALERDLLPLRRQAAVELYQAGSMPGLLSRQNAEPMASYVLRREAWWNQLTELDKEVKCSQAILGEQMLTQSGLTSMEQQLVRSVMSNDLSDLKKLAATLRDQFGAVHDREKRKGKGDHKGRWGWGQRSSYMAESYMAEDENPVVTDETPENAEYDEEIYDENYDEMPEGPEGTQLEEDIVAWYADQGIHAQTCSAEDLELIYDTVEHETAAFYSRQQAAHRGYSVPASNSLYQSNNNQTPQERQAKVLAAKQRTRCRACGQQGHWQRDWICPKRKGGFKGKGKNKDKGKVQSKGKHDGKSSPSSTRSTSGSPSKPRVVYFSVRDSHQEEPFAGMVHRYEPSGPGNPGLDDVDQRRLEDEVRRLMTLPSERLEQEFQQELHYMPPQSKAAARPPSGSLVPDLMMQMHHPKSPGFYVHQARGSTEETMGFSAGEVPIPETPRGDSGCPHENTTRRGSNAYIDMLTCKDCGLVMHKEKKSPVTKDISMRQIDPQVCQHHDVSWKGSNGYQWVWTCPDCGCSDKVKRNPGDERPIPAAGVPSSTMRSTTRTLPKATTPMSSPPTTPLRTSMSTVQDAVLFTSEDEWTTCRDLLDRMVRLHINAHNSITKQEFMQIVNAISLCCAAQLHRAVPLLPSGQGYVGTPGGASISTARSENRDEGDRLFDFGKYKGRSFRSVYDNEPSYVNWTLDEMQKGEGYCKGMRRWQEYIQLRRAEEESNPPRTPTAYMVVDVEEIDENDDVAMWVNTEDEEATYMFLDSGCNQTCHGELWMKRFSNMTKHHPQWLHRQTTELNGIGGRSRTLGERLLYVMLENNNGEGVPGEVTSMEIEGSKAPMLLSLPSQEALGLVVDFEDSTIYSKLLNMTFKAVRGKRNRLLGLKITPAEFAEMNVAPVETVALMAESSEGSDKKPPWRTSDEGDQRGVPKARAAPSEMLTRIAPDGQRYTSEVRVVPTRAASSSARPSEENTDKEDDDVWVEVEEEEASQPAGTTQNETWDRDETDDAPLEEQILDEPEEEGQPEGELSPKEKDVFRPEDEETDWWDIQDNEIIRHHVQPRTMPFYPTGSRMDLPVDLMRLAGRRVTYKLFEDGNTETVNDNWKDRLPGQYVKERSEATTFEKAPPGLHVVRRITYNMENGEEIADETEYDLMQEGREERLLPNGVTYIRTRFHVFEDFEDESPWIGTTTFRLKPLETELADYVMDPKDTKRTMTKGQRKQLEQEVENLEEKDMALWSVLTRREAFLPMRWKIVFELFCGCALLTRMFQAAGYETCTPLDMNNGWNVFDPKHRRWAEDMLDRENPYLLTVAWPCGPWSPWQRMAKDQEIVQEKRKKWLPILGWIKKMVRKQQQKGGVTMVENPWPSEAWNTQEIMSLSSHQYGRSEEEQFEVLRVDACAFGLRDYDSKLLHKKPTGIGTDSPGIKTMMRGMTCSGDHEHEPLEGNNSRGARTRQAAKWTSRMCRRIIRGVQIDLENAVSTAFAGEAMQEAMEEEPHALDEIYGEEDLPSAKPTAKEAEVDLAREEALEDQERLEEPEAEKIRRRMWTKLSRKERIGIRRLHVMTSHATRPQMQRMLRYSNAPANVVSAVTYFKCSACERLSEGHHPAVVKAPNPYTFAEDVGLDVFEVKDAEGNRYQVLHAVCHGTTFQAGEVLGIAAGVPSSRLCLDLFTRFWMSWAGTPKSITVDRGTHNRGVFFSELQKLGVEVRSAATQAPFQIGRTERHGGILKLMINKVVMATQATGQSEMQLVLMQCLETKNRQANIGGFSPSQWVLGRNPRAGGWTDEDEETVVVHDEDPQSTFNRRNVMREAARIAWAEEDSRRRVQKALLRKGGGEAQQFRQGDLVAFMRRKQGAVKWYGPGRVLTQEGKNVWIMHGGVPILTSETMVRAATSEEYLTKELIGVTKGKKRGRGLLYEDPAQHHQLGSTGQPSYLDLRKVEDDEDAAGAALPRGGLGNIAPTERGGDEDESPKRMRALIREEEKKQEDEARSIASRTSPHEVPVPTSPTNWEANSPGYSPRTPVEEQATSSTRTVQTPSLPQPPTVLTPLSKAMAIAGGNQLDVGAKMAKSMRTQREETKEESAAERTMNRPRSRSPPEALKKEFTSFMAKRYNKKGGDPKSTGELRYERETKEMQRQLDITRGKEWTNWVKYKATRVPSKKEVEQMLMAGIKPVPMRWVDVDKHARLRVEGGPEVEPKLKSRLVLRGDLEEGDFRVDCPTATATGTHLVISFAACTRRRLRAGDISAAFLQGSPINRELLMKVPNTGIPGPDGQGYAVEPGSYLVALMSIYGSKDAPRGFWIALRDEMQVQGLREVEPALYALTGDQGELHGLAATHVDDIIWTGDETMDSVMDKIQERFTFGSIEEENFRFCGRRIESKDDYYEVTCPELLSKVKPIHIEGRRDRSPADPASAEEQSQMRAVLGSIGYVARLCRPELSYRCSALQGKQARPQHQDLVNTNKFLSAAQRTTGNGLRYVKNKIDFHSAVLLSVTDASFGAEEHTAEDGRKSGHRSQAGRFLLLADRMPTLSTPANVHILEWQSHTIRRVCRSTLHAEVMSSIGGSEAGQYVRALLYNMTNPKKTGLREQLDWKVAASDSRMIHWLTDCRSYVDTMSSTGQGVVADKRLAIDLTALRQDLWRAPGTECGEPNVQESIPSDCTDQLWWISTKDMISDGLTKHMLWDAMTKLCSTGCVQTLPPRYLCQSFGSSDHQLGDFSRSESFSSLRSFARLELSLFASDLASPGLAPSPRSVVRPGSALLAVGMACFCFTALPTRSFRLSLWTLRLRSCRPR</sequence>
<feature type="compositionally biased region" description="Basic and acidic residues" evidence="1">
    <location>
        <begin position="1238"/>
        <end position="1248"/>
    </location>
</feature>
<feature type="compositionally biased region" description="Basic and acidic residues" evidence="1">
    <location>
        <begin position="2283"/>
        <end position="2298"/>
    </location>
</feature>
<feature type="domain" description="Integrase catalytic" evidence="2">
    <location>
        <begin position="1820"/>
        <end position="1987"/>
    </location>
</feature>
<dbReference type="EMBL" id="CAMXCT030002946">
    <property type="protein sequence ID" value="CAL4788791.1"/>
    <property type="molecule type" value="Genomic_DNA"/>
</dbReference>
<feature type="region of interest" description="Disordered" evidence="1">
    <location>
        <begin position="489"/>
        <end position="535"/>
    </location>
</feature>
<proteinExistence type="predicted"/>
<name>A0A9P1G5A1_9DINO</name>
<dbReference type="PROSITE" id="PS50994">
    <property type="entry name" value="INTEGRASE"/>
    <property type="match status" value="1"/>
</dbReference>
<feature type="compositionally biased region" description="Low complexity" evidence="1">
    <location>
        <begin position="519"/>
        <end position="535"/>
    </location>
</feature>
<reference evidence="4 5" key="2">
    <citation type="submission" date="2024-05" db="EMBL/GenBank/DDBJ databases">
        <authorList>
            <person name="Chen Y."/>
            <person name="Shah S."/>
            <person name="Dougan E. K."/>
            <person name="Thang M."/>
            <person name="Chan C."/>
        </authorList>
    </citation>
    <scope>NUCLEOTIDE SEQUENCE [LARGE SCALE GENOMIC DNA]</scope>
</reference>
<dbReference type="InterPro" id="IPR001584">
    <property type="entry name" value="Integrase_cat-core"/>
</dbReference>
<keyword evidence="5" id="KW-1185">Reference proteome</keyword>
<feature type="compositionally biased region" description="Basic and acidic residues" evidence="1">
    <location>
        <begin position="1120"/>
        <end position="1137"/>
    </location>
</feature>
<accession>A0A9P1G5A1</accession>
<feature type="region of interest" description="Disordered" evidence="1">
    <location>
        <begin position="2157"/>
        <end position="2254"/>
    </location>
</feature>
<evidence type="ECO:0000259" key="2">
    <source>
        <dbReference type="PROSITE" id="PS50994"/>
    </source>
</evidence>
<dbReference type="EMBL" id="CAMXCT010002946">
    <property type="protein sequence ID" value="CAI4001479.1"/>
    <property type="molecule type" value="Genomic_DNA"/>
</dbReference>
<gene>
    <name evidence="3" type="ORF">C1SCF055_LOCUS27523</name>
</gene>
<dbReference type="GO" id="GO:0003676">
    <property type="term" value="F:nucleic acid binding"/>
    <property type="evidence" value="ECO:0007669"/>
    <property type="project" value="InterPro"/>
</dbReference>
<feature type="compositionally biased region" description="Basic residues" evidence="1">
    <location>
        <begin position="491"/>
        <end position="501"/>
    </location>
</feature>
<feature type="region of interest" description="Disordered" evidence="1">
    <location>
        <begin position="649"/>
        <end position="671"/>
    </location>
</feature>
<feature type="compositionally biased region" description="Low complexity" evidence="1">
    <location>
        <begin position="1163"/>
        <end position="1176"/>
    </location>
</feature>
<feature type="compositionally biased region" description="Polar residues" evidence="1">
    <location>
        <begin position="756"/>
        <end position="766"/>
    </location>
</feature>
<dbReference type="SUPFAM" id="SSF53098">
    <property type="entry name" value="Ribonuclease H-like"/>
    <property type="match status" value="1"/>
</dbReference>
<feature type="region of interest" description="Disordered" evidence="1">
    <location>
        <begin position="2282"/>
        <end position="2309"/>
    </location>
</feature>